<evidence type="ECO:0000256" key="1">
    <source>
        <dbReference type="SAM" id="MobiDB-lite"/>
    </source>
</evidence>
<accession>A0ABP5IWK4</accession>
<evidence type="ECO:0008006" key="5">
    <source>
        <dbReference type="Google" id="ProtNLM"/>
    </source>
</evidence>
<feature type="transmembrane region" description="Helical" evidence="2">
    <location>
        <begin position="25"/>
        <end position="44"/>
    </location>
</feature>
<evidence type="ECO:0000256" key="2">
    <source>
        <dbReference type="SAM" id="Phobius"/>
    </source>
</evidence>
<proteinExistence type="predicted"/>
<keyword evidence="2" id="KW-1133">Transmembrane helix</keyword>
<evidence type="ECO:0000313" key="3">
    <source>
        <dbReference type="EMBL" id="GAA2106455.1"/>
    </source>
</evidence>
<comment type="caution">
    <text evidence="3">The sequence shown here is derived from an EMBL/GenBank/DDBJ whole genome shotgun (WGS) entry which is preliminary data.</text>
</comment>
<reference evidence="4" key="1">
    <citation type="journal article" date="2019" name="Int. J. Syst. Evol. Microbiol.">
        <title>The Global Catalogue of Microorganisms (GCM) 10K type strain sequencing project: providing services to taxonomists for standard genome sequencing and annotation.</title>
        <authorList>
            <consortium name="The Broad Institute Genomics Platform"/>
            <consortium name="The Broad Institute Genome Sequencing Center for Infectious Disease"/>
            <person name="Wu L."/>
            <person name="Ma J."/>
        </authorList>
    </citation>
    <scope>NUCLEOTIDE SEQUENCE [LARGE SCALE GENOMIC DNA]</scope>
    <source>
        <strain evidence="4">JCM 13813</strain>
    </source>
</reference>
<keyword evidence="4" id="KW-1185">Reference proteome</keyword>
<gene>
    <name evidence="3" type="ORF">GCM10009726_19420</name>
</gene>
<feature type="compositionally biased region" description="Basic and acidic residues" evidence="1">
    <location>
        <begin position="138"/>
        <end position="164"/>
    </location>
</feature>
<protein>
    <recommendedName>
        <fullName evidence="5">Multidomain membrane protein</fullName>
    </recommendedName>
</protein>
<name>A0ABP5IWK4_9ACTN</name>
<feature type="transmembrane region" description="Helical" evidence="2">
    <location>
        <begin position="50"/>
        <end position="68"/>
    </location>
</feature>
<sequence length="205" mass="22045">MSSQQPQQSQASRTPARRRQRSTRLVVAVALLAVSAAIVLGALASSSAGLTAVAAVLAVVLGAAATRITHSEVMQARRDAARERAEQAQEYRALTERRTAESAVFAADMRRKILEREEAIDVLERALSSAQKNAAEQTLKRGQEARRADAADAGREAAERGRDEAETRAAEAIVIIAELEAEIDVVRAELDSLRAAAARRNHRSA</sequence>
<keyword evidence="2" id="KW-0812">Transmembrane</keyword>
<organism evidence="3 4">
    <name type="scientific">Nocardioides furvisabuli</name>
    <dbReference type="NCBI Taxonomy" id="375542"/>
    <lineage>
        <taxon>Bacteria</taxon>
        <taxon>Bacillati</taxon>
        <taxon>Actinomycetota</taxon>
        <taxon>Actinomycetes</taxon>
        <taxon>Propionibacteriales</taxon>
        <taxon>Nocardioidaceae</taxon>
        <taxon>Nocardioides</taxon>
    </lineage>
</organism>
<keyword evidence="2" id="KW-0472">Membrane</keyword>
<feature type="region of interest" description="Disordered" evidence="1">
    <location>
        <begin position="134"/>
        <end position="164"/>
    </location>
</feature>
<evidence type="ECO:0000313" key="4">
    <source>
        <dbReference type="Proteomes" id="UP001501161"/>
    </source>
</evidence>
<dbReference type="Proteomes" id="UP001501161">
    <property type="component" value="Unassembled WGS sequence"/>
</dbReference>
<dbReference type="RefSeq" id="WP_231248693.1">
    <property type="nucleotide sequence ID" value="NZ_BAAAMQ010000010.1"/>
</dbReference>
<dbReference type="EMBL" id="BAAAMQ010000010">
    <property type="protein sequence ID" value="GAA2106455.1"/>
    <property type="molecule type" value="Genomic_DNA"/>
</dbReference>